<dbReference type="GO" id="GO:1990281">
    <property type="term" value="C:efflux pump complex"/>
    <property type="evidence" value="ECO:0007669"/>
    <property type="project" value="TreeGrafter"/>
</dbReference>
<evidence type="ECO:0000313" key="1">
    <source>
        <dbReference type="EMBL" id="AFC26393.1"/>
    </source>
</evidence>
<dbReference type="Gene3D" id="1.10.287.470">
    <property type="entry name" value="Helix hairpin bin"/>
    <property type="match status" value="1"/>
</dbReference>
<dbReference type="Proteomes" id="UP000007519">
    <property type="component" value="Chromosome"/>
</dbReference>
<sequence length="373" mass="41037">MLRQIIIAAVAVLILVLSFIMAGGLSKRAETPKKAETAAILKKVQAIPVENQEIQTEVQLYGRLIPFEKTELFSEVGGRLLASSKPFRVGTRFAKGELLIKVDQKEAELNLSAQRAQLLSTITSMLPDIKIDFPESLEQWESYRSQLNPKSSIADLPEPKSEREKDFLALKNIYNQYYSIKSAEERLSKYELRAPFSGELTEALINTGSLIRAGQKIGSLMNINAYELQASVPLVDLKYINLGDKVQLQSEDIAGQWNGSISRISSTIDASSQTVKIFIRVAGPKLKENMFLTGEVAASRLANVVEIPRKLLRGDTAVFVIQGGKEKSLALAAVQTVKISEQTALVRGLEDGQALLAEPFPAAYEGMKVELAQ</sequence>
<dbReference type="STRING" id="984262.SGRA_3672"/>
<reference evidence="1 2" key="1">
    <citation type="journal article" date="2012" name="Stand. Genomic Sci.">
        <title>Complete genome sequencing and analysis of Saprospira grandis str. Lewin, a predatory marine bacterium.</title>
        <authorList>
            <person name="Saw J.H."/>
            <person name="Yuryev A."/>
            <person name="Kanbe M."/>
            <person name="Hou S."/>
            <person name="Young A.G."/>
            <person name="Aizawa S."/>
            <person name="Alam M."/>
        </authorList>
    </citation>
    <scope>NUCLEOTIDE SEQUENCE [LARGE SCALE GENOMIC DNA]</scope>
    <source>
        <strain evidence="1 2">Lewin</strain>
    </source>
</reference>
<dbReference type="KEGG" id="sgn:SGRA_3672"/>
<keyword evidence="2" id="KW-1185">Reference proteome</keyword>
<organism evidence="1 2">
    <name type="scientific">Saprospira grandis (strain Lewin)</name>
    <dbReference type="NCBI Taxonomy" id="984262"/>
    <lineage>
        <taxon>Bacteria</taxon>
        <taxon>Pseudomonadati</taxon>
        <taxon>Bacteroidota</taxon>
        <taxon>Saprospiria</taxon>
        <taxon>Saprospirales</taxon>
        <taxon>Saprospiraceae</taxon>
        <taxon>Saprospira</taxon>
    </lineage>
</organism>
<dbReference type="SUPFAM" id="SSF111369">
    <property type="entry name" value="HlyD-like secretion proteins"/>
    <property type="match status" value="1"/>
</dbReference>
<dbReference type="HOGENOM" id="CLU_061376_0_0_10"/>
<evidence type="ECO:0000313" key="2">
    <source>
        <dbReference type="Proteomes" id="UP000007519"/>
    </source>
</evidence>
<dbReference type="GO" id="GO:0015562">
    <property type="term" value="F:efflux transmembrane transporter activity"/>
    <property type="evidence" value="ECO:0007669"/>
    <property type="project" value="TreeGrafter"/>
</dbReference>
<proteinExistence type="predicted"/>
<name>H6L6W3_SAPGL</name>
<gene>
    <name evidence="1" type="ordered locus">SGRA_3672</name>
</gene>
<accession>H6L6W3</accession>
<dbReference type="RefSeq" id="WP_015693983.1">
    <property type="nucleotide sequence ID" value="NC_016940.1"/>
</dbReference>
<dbReference type="PANTHER" id="PTHR30469">
    <property type="entry name" value="MULTIDRUG RESISTANCE PROTEIN MDTA"/>
    <property type="match status" value="1"/>
</dbReference>
<dbReference type="AlphaFoldDB" id="H6L6W3"/>
<dbReference type="Gene3D" id="2.40.30.170">
    <property type="match status" value="1"/>
</dbReference>
<dbReference type="eggNOG" id="COG0845">
    <property type="taxonomic scope" value="Bacteria"/>
</dbReference>
<dbReference type="OrthoDB" id="1114717at2"/>
<protein>
    <submittedName>
        <fullName evidence="1">RND family efflux transporter MFP subunit</fullName>
    </submittedName>
</protein>
<dbReference type="EMBL" id="CP002831">
    <property type="protein sequence ID" value="AFC26393.1"/>
    <property type="molecule type" value="Genomic_DNA"/>
</dbReference>
<dbReference type="Gene3D" id="2.40.50.100">
    <property type="match status" value="1"/>
</dbReference>